<protein>
    <recommendedName>
        <fullName evidence="4">CYTH domain-containing protein</fullName>
    </recommendedName>
</protein>
<comment type="caution">
    <text evidence="2">The sequence shown here is derived from an EMBL/GenBank/DDBJ whole genome shotgun (WGS) entry which is preliminary data.</text>
</comment>
<keyword evidence="3" id="KW-1185">Reference proteome</keyword>
<feature type="region of interest" description="Disordered" evidence="1">
    <location>
        <begin position="97"/>
        <end position="116"/>
    </location>
</feature>
<evidence type="ECO:0000313" key="2">
    <source>
        <dbReference type="EMBL" id="GAA3282333.1"/>
    </source>
</evidence>
<accession>A0ABP6RC45</accession>
<proteinExistence type="predicted"/>
<dbReference type="Proteomes" id="UP001501736">
    <property type="component" value="Unassembled WGS sequence"/>
</dbReference>
<evidence type="ECO:0000256" key="1">
    <source>
        <dbReference type="SAM" id="MobiDB-lite"/>
    </source>
</evidence>
<dbReference type="EMBL" id="BAAAYG010000003">
    <property type="protein sequence ID" value="GAA3282333.1"/>
    <property type="molecule type" value="Genomic_DNA"/>
</dbReference>
<evidence type="ECO:0008006" key="4">
    <source>
        <dbReference type="Google" id="ProtNLM"/>
    </source>
</evidence>
<dbReference type="RefSeq" id="WP_344718656.1">
    <property type="nucleotide sequence ID" value="NZ_BAAAYG010000003.1"/>
</dbReference>
<organism evidence="2 3">
    <name type="scientific">Nesterenkonia halobia</name>
    <dbReference type="NCBI Taxonomy" id="37922"/>
    <lineage>
        <taxon>Bacteria</taxon>
        <taxon>Bacillati</taxon>
        <taxon>Actinomycetota</taxon>
        <taxon>Actinomycetes</taxon>
        <taxon>Micrococcales</taxon>
        <taxon>Micrococcaceae</taxon>
        <taxon>Nesterenkonia</taxon>
    </lineage>
</organism>
<gene>
    <name evidence="2" type="ORF">GCM10020260_09200</name>
</gene>
<name>A0ABP6RC45_9MICC</name>
<evidence type="ECO:0000313" key="3">
    <source>
        <dbReference type="Proteomes" id="UP001501736"/>
    </source>
</evidence>
<sequence>METEPTSVEEFIADRITPREGMRYWPRDGVVSTGGLLERAAKARGLTLRRVGKTHLLFYAGARLVGSFDGRETNLVSAQAAKAAESSRLQQGYLRAAGVPTASETGDSEPSAHGAVGDSADGAALALRCYVLGESVVAAVVRVPRHVVGTGEDSLAGLIAAEEGVWRKSAYLADLPRKRVRRHLARQGLDEDSVPEEGRVVFLEELSGAPGRAITVDVLEDLGEDLVSLAVDAMWAFPGLDGAVVDLRTPRLDAAEGAAAAGVDPTGDIVEFRHPTYGADRRVAVDIIDRMKR</sequence>
<reference evidence="3" key="1">
    <citation type="journal article" date="2019" name="Int. J. Syst. Evol. Microbiol.">
        <title>The Global Catalogue of Microorganisms (GCM) 10K type strain sequencing project: providing services to taxonomists for standard genome sequencing and annotation.</title>
        <authorList>
            <consortium name="The Broad Institute Genomics Platform"/>
            <consortium name="The Broad Institute Genome Sequencing Center for Infectious Disease"/>
            <person name="Wu L."/>
            <person name="Ma J."/>
        </authorList>
    </citation>
    <scope>NUCLEOTIDE SEQUENCE [LARGE SCALE GENOMIC DNA]</scope>
    <source>
        <strain evidence="3">JCM 11483</strain>
    </source>
</reference>